<dbReference type="PRINTS" id="PR00421">
    <property type="entry name" value="THIOREDOXIN"/>
</dbReference>
<dbReference type="AlphaFoldDB" id="A0A7C4XM91"/>
<dbReference type="InterPro" id="IPR036249">
    <property type="entry name" value="Thioredoxin-like_sf"/>
</dbReference>
<feature type="domain" description="Thioredoxin" evidence="10">
    <location>
        <begin position="1"/>
        <end position="106"/>
    </location>
</feature>
<comment type="similarity">
    <text evidence="1 7">Belongs to the thioredoxin family.</text>
</comment>
<dbReference type="Gene3D" id="3.40.30.10">
    <property type="entry name" value="Glutaredoxin"/>
    <property type="match status" value="1"/>
</dbReference>
<feature type="site" description="Deprotonates C-terminal active site Cys" evidence="8">
    <location>
        <position position="25"/>
    </location>
</feature>
<dbReference type="InterPro" id="IPR017937">
    <property type="entry name" value="Thioredoxin_CS"/>
</dbReference>
<keyword evidence="4 9" id="KW-1015">Disulfide bond</keyword>
<organism evidence="11">
    <name type="scientific">candidate division WOR-3 bacterium</name>
    <dbReference type="NCBI Taxonomy" id="2052148"/>
    <lineage>
        <taxon>Bacteria</taxon>
        <taxon>Bacteria division WOR-3</taxon>
    </lineage>
</organism>
<feature type="active site" description="Nucleophile" evidence="8">
    <location>
        <position position="34"/>
    </location>
</feature>
<evidence type="ECO:0000256" key="9">
    <source>
        <dbReference type="PIRSR" id="PIRSR000077-4"/>
    </source>
</evidence>
<keyword evidence="5 9" id="KW-0676">Redox-active center</keyword>
<dbReference type="PANTHER" id="PTHR45663">
    <property type="entry name" value="GEO12009P1"/>
    <property type="match status" value="1"/>
</dbReference>
<dbReference type="EMBL" id="DTGZ01000092">
    <property type="protein sequence ID" value="HGV97640.1"/>
    <property type="molecule type" value="Genomic_DNA"/>
</dbReference>
<evidence type="ECO:0000256" key="7">
    <source>
        <dbReference type="PIRNR" id="PIRNR000077"/>
    </source>
</evidence>
<dbReference type="PANTHER" id="PTHR45663:SF11">
    <property type="entry name" value="GEO12009P1"/>
    <property type="match status" value="1"/>
</dbReference>
<evidence type="ECO:0000313" key="11">
    <source>
        <dbReference type="EMBL" id="HGV97640.1"/>
    </source>
</evidence>
<evidence type="ECO:0000256" key="8">
    <source>
        <dbReference type="PIRSR" id="PIRSR000077-1"/>
    </source>
</evidence>
<evidence type="ECO:0000259" key="10">
    <source>
        <dbReference type="PROSITE" id="PS51352"/>
    </source>
</evidence>
<dbReference type="InterPro" id="IPR005746">
    <property type="entry name" value="Thioredoxin"/>
</dbReference>
<dbReference type="InterPro" id="IPR013766">
    <property type="entry name" value="Thioredoxin_domain"/>
</dbReference>
<dbReference type="Pfam" id="PF00085">
    <property type="entry name" value="Thioredoxin"/>
    <property type="match status" value="1"/>
</dbReference>
<dbReference type="PIRSF" id="PIRSF000077">
    <property type="entry name" value="Thioredoxin"/>
    <property type="match status" value="1"/>
</dbReference>
<accession>A0A7C4XM91</accession>
<dbReference type="GO" id="GO:0015035">
    <property type="term" value="F:protein-disulfide reductase activity"/>
    <property type="evidence" value="ECO:0007669"/>
    <property type="project" value="UniProtKB-UniRule"/>
</dbReference>
<evidence type="ECO:0000256" key="4">
    <source>
        <dbReference type="ARBA" id="ARBA00023157"/>
    </source>
</evidence>
<dbReference type="FunFam" id="3.40.30.10:FF:000001">
    <property type="entry name" value="Thioredoxin"/>
    <property type="match status" value="1"/>
</dbReference>
<reference evidence="11" key="1">
    <citation type="journal article" date="2020" name="mSystems">
        <title>Genome- and Community-Level Interaction Insights into Carbon Utilization and Element Cycling Functions of Hydrothermarchaeota in Hydrothermal Sediment.</title>
        <authorList>
            <person name="Zhou Z."/>
            <person name="Liu Y."/>
            <person name="Xu W."/>
            <person name="Pan J."/>
            <person name="Luo Z.H."/>
            <person name="Li M."/>
        </authorList>
    </citation>
    <scope>NUCLEOTIDE SEQUENCE [LARGE SCALE GENOMIC DNA]</scope>
    <source>
        <strain evidence="11">SpSt-774</strain>
    </source>
</reference>
<dbReference type="CDD" id="cd02947">
    <property type="entry name" value="TRX_family"/>
    <property type="match status" value="1"/>
</dbReference>
<feature type="site" description="Contributes to redox potential value" evidence="8">
    <location>
        <position position="32"/>
    </location>
</feature>
<evidence type="ECO:0000256" key="3">
    <source>
        <dbReference type="ARBA" id="ARBA00022982"/>
    </source>
</evidence>
<feature type="disulfide bond" description="Redox-active" evidence="9">
    <location>
        <begin position="31"/>
        <end position="34"/>
    </location>
</feature>
<evidence type="ECO:0000256" key="2">
    <source>
        <dbReference type="ARBA" id="ARBA00022448"/>
    </source>
</evidence>
<keyword evidence="2" id="KW-0813">Transport</keyword>
<proteinExistence type="inferred from homology"/>
<dbReference type="GO" id="GO:0045454">
    <property type="term" value="P:cell redox homeostasis"/>
    <property type="evidence" value="ECO:0007669"/>
    <property type="project" value="TreeGrafter"/>
</dbReference>
<comment type="caution">
    <text evidence="11">The sequence shown here is derived from an EMBL/GenBank/DDBJ whole genome shotgun (WGS) entry which is preliminary data.</text>
</comment>
<keyword evidence="3" id="KW-0249">Electron transport</keyword>
<sequence length="106" mass="12158">MSVIHLTDDTFDQEVKKSEIPVLVDFWAPWCGPCRMVAPTIDEIAEEYEDKIKVAKINVDENPKKVTEYNIMSIPNMKIFKNGKIVDEIVGAVPKEEIIKRLKKVL</sequence>
<gene>
    <name evidence="11" type="primary">trxA</name>
    <name evidence="11" type="ORF">ENV60_05025</name>
</gene>
<protein>
    <recommendedName>
        <fullName evidence="6 7">Thioredoxin</fullName>
    </recommendedName>
</protein>
<dbReference type="GO" id="GO:0005829">
    <property type="term" value="C:cytosol"/>
    <property type="evidence" value="ECO:0007669"/>
    <property type="project" value="TreeGrafter"/>
</dbReference>
<evidence type="ECO:0000256" key="1">
    <source>
        <dbReference type="ARBA" id="ARBA00008987"/>
    </source>
</evidence>
<dbReference type="NCBIfam" id="TIGR01068">
    <property type="entry name" value="thioredoxin"/>
    <property type="match status" value="1"/>
</dbReference>
<evidence type="ECO:0000256" key="6">
    <source>
        <dbReference type="NCBIfam" id="TIGR01068"/>
    </source>
</evidence>
<feature type="active site" description="Nucleophile" evidence="8">
    <location>
        <position position="31"/>
    </location>
</feature>
<dbReference type="PROSITE" id="PS00194">
    <property type="entry name" value="THIOREDOXIN_1"/>
    <property type="match status" value="1"/>
</dbReference>
<feature type="site" description="Contributes to redox potential value" evidence="8">
    <location>
        <position position="33"/>
    </location>
</feature>
<evidence type="ECO:0000256" key="5">
    <source>
        <dbReference type="ARBA" id="ARBA00023284"/>
    </source>
</evidence>
<name>A0A7C4XM91_UNCW3</name>
<dbReference type="SUPFAM" id="SSF52833">
    <property type="entry name" value="Thioredoxin-like"/>
    <property type="match status" value="1"/>
</dbReference>
<dbReference type="PROSITE" id="PS51352">
    <property type="entry name" value="THIOREDOXIN_2"/>
    <property type="match status" value="1"/>
</dbReference>